<comment type="caution">
    <text evidence="1">The sequence shown here is derived from an EMBL/GenBank/DDBJ whole genome shotgun (WGS) entry which is preliminary data.</text>
</comment>
<dbReference type="Proteomes" id="UP000836841">
    <property type="component" value="Unassembled WGS sequence"/>
</dbReference>
<evidence type="ECO:0000313" key="1">
    <source>
        <dbReference type="EMBL" id="CAH2040977.1"/>
    </source>
</evidence>
<proteinExistence type="predicted"/>
<dbReference type="AlphaFoldDB" id="A0AAU9RH34"/>
<dbReference type="GO" id="GO:0000506">
    <property type="term" value="C:glycosylphosphatidylinositol-N-acetylglucosaminyltransferase (GPI-GnT) complex"/>
    <property type="evidence" value="ECO:0007669"/>
    <property type="project" value="TreeGrafter"/>
</dbReference>
<sequence length="118" mass="13608">MFEAFCIAILGGCELWFIDSQYTRGRCPRGMDHERFYQNDMIVLAKPDPIDMVQAIQKAISMLPTINPQAMHHRVSQLYSWHDVARRTEIVYDRALRCPNQNLLERLSREGGGGRAVN</sequence>
<name>A0AAU9RH34_THLAR</name>
<organism evidence="1 2">
    <name type="scientific">Thlaspi arvense</name>
    <name type="common">Field penny-cress</name>
    <dbReference type="NCBI Taxonomy" id="13288"/>
    <lineage>
        <taxon>Eukaryota</taxon>
        <taxon>Viridiplantae</taxon>
        <taxon>Streptophyta</taxon>
        <taxon>Embryophyta</taxon>
        <taxon>Tracheophyta</taxon>
        <taxon>Spermatophyta</taxon>
        <taxon>Magnoliopsida</taxon>
        <taxon>eudicotyledons</taxon>
        <taxon>Gunneridae</taxon>
        <taxon>Pentapetalae</taxon>
        <taxon>rosids</taxon>
        <taxon>malvids</taxon>
        <taxon>Brassicales</taxon>
        <taxon>Brassicaceae</taxon>
        <taxon>Thlaspideae</taxon>
        <taxon>Thlaspi</taxon>
    </lineage>
</organism>
<protein>
    <submittedName>
        <fullName evidence="1">Uncharacterized protein</fullName>
    </submittedName>
</protein>
<keyword evidence="2" id="KW-1185">Reference proteome</keyword>
<gene>
    <name evidence="1" type="ORF">TAV2_LOCUS4280</name>
</gene>
<dbReference type="EMBL" id="CAJVSB020000053">
    <property type="protein sequence ID" value="CAH2040977.1"/>
    <property type="molecule type" value="Genomic_DNA"/>
</dbReference>
<dbReference type="PANTHER" id="PTHR45871">
    <property type="entry name" value="N-ACETYLGLUCOSAMINYL-PHOSPHATIDYLINOSITOL BIOSYNTHETIC PROTEIN"/>
    <property type="match status" value="1"/>
</dbReference>
<dbReference type="PANTHER" id="PTHR45871:SF1">
    <property type="entry name" value="PHOSPHATIDYLINOSITOL N-ACETYLGLUCOSAMINYLTRANSFERASE SUBUNIT A"/>
    <property type="match status" value="1"/>
</dbReference>
<evidence type="ECO:0000313" key="2">
    <source>
        <dbReference type="Proteomes" id="UP000836841"/>
    </source>
</evidence>
<reference evidence="1 2" key="1">
    <citation type="submission" date="2022-03" db="EMBL/GenBank/DDBJ databases">
        <authorList>
            <person name="Nunn A."/>
            <person name="Chopra R."/>
            <person name="Nunn A."/>
            <person name="Contreras Garrido A."/>
        </authorList>
    </citation>
    <scope>NUCLEOTIDE SEQUENCE [LARGE SCALE GENOMIC DNA]</scope>
</reference>
<accession>A0AAU9RH34</accession>
<dbReference type="GO" id="GO:0017176">
    <property type="term" value="F:phosphatidylinositol N-acetylglucosaminyltransferase activity"/>
    <property type="evidence" value="ECO:0007669"/>
    <property type="project" value="TreeGrafter"/>
</dbReference>
<dbReference type="GO" id="GO:0006506">
    <property type="term" value="P:GPI anchor biosynthetic process"/>
    <property type="evidence" value="ECO:0007669"/>
    <property type="project" value="TreeGrafter"/>
</dbReference>